<keyword evidence="4" id="KW-0808">Transferase</keyword>
<evidence type="ECO:0000256" key="5">
    <source>
        <dbReference type="ARBA" id="ARBA00022737"/>
    </source>
</evidence>
<evidence type="ECO:0000256" key="7">
    <source>
        <dbReference type="ARBA" id="ARBA00022777"/>
    </source>
</evidence>
<dbReference type="AlphaFoldDB" id="A0A4Z1CJX4"/>
<keyword evidence="6" id="KW-0547">Nucleotide-binding</keyword>
<dbReference type="PANTHER" id="PTHR41523">
    <property type="entry name" value="TWO-COMPONENT SYSTEM SENSOR PROTEIN"/>
    <property type="match status" value="1"/>
</dbReference>
<dbReference type="InterPro" id="IPR036890">
    <property type="entry name" value="HATPase_C_sf"/>
</dbReference>
<comment type="caution">
    <text evidence="10">The sequence shown here is derived from an EMBL/GenBank/DDBJ whole genome shotgun (WGS) entry which is preliminary data.</text>
</comment>
<evidence type="ECO:0000256" key="4">
    <source>
        <dbReference type="ARBA" id="ARBA00022679"/>
    </source>
</evidence>
<name>A0A4Z1CJX4_9RHOB</name>
<dbReference type="OrthoDB" id="9816309at2"/>
<dbReference type="Pfam" id="PF08448">
    <property type="entry name" value="PAS_4"/>
    <property type="match status" value="2"/>
</dbReference>
<dbReference type="PANTHER" id="PTHR41523:SF7">
    <property type="entry name" value="HISTIDINE KINASE"/>
    <property type="match status" value="1"/>
</dbReference>
<dbReference type="Pfam" id="PF07536">
    <property type="entry name" value="HWE_HK"/>
    <property type="match status" value="1"/>
</dbReference>
<dbReference type="SMART" id="SM00911">
    <property type="entry name" value="HWE_HK"/>
    <property type="match status" value="1"/>
</dbReference>
<keyword evidence="7" id="KW-0418">Kinase</keyword>
<evidence type="ECO:0000256" key="6">
    <source>
        <dbReference type="ARBA" id="ARBA00022741"/>
    </source>
</evidence>
<accession>A0A4Z1CJX4</accession>
<reference evidence="10 11" key="1">
    <citation type="submission" date="2019-03" db="EMBL/GenBank/DDBJ databases">
        <authorList>
            <person name="Li J."/>
        </authorList>
    </citation>
    <scope>NUCLEOTIDE SEQUENCE [LARGE SCALE GENOMIC DNA]</scope>
    <source>
        <strain evidence="10 11">3058</strain>
    </source>
</reference>
<feature type="domain" description="PAC" evidence="9">
    <location>
        <begin position="119"/>
        <end position="172"/>
    </location>
</feature>
<keyword evidence="11" id="KW-1185">Reference proteome</keyword>
<proteinExistence type="predicted"/>
<dbReference type="InterPro" id="IPR035965">
    <property type="entry name" value="PAS-like_dom_sf"/>
</dbReference>
<gene>
    <name evidence="10" type="ORF">E4L95_20815</name>
</gene>
<keyword evidence="3" id="KW-0597">Phosphoprotein</keyword>
<dbReference type="EC" id="2.7.13.3" evidence="2"/>
<evidence type="ECO:0000256" key="8">
    <source>
        <dbReference type="ARBA" id="ARBA00022840"/>
    </source>
</evidence>
<dbReference type="InterPro" id="IPR013656">
    <property type="entry name" value="PAS_4"/>
</dbReference>
<comment type="catalytic activity">
    <reaction evidence="1">
        <text>ATP + protein L-histidine = ADP + protein N-phospho-L-histidine.</text>
        <dbReference type="EC" id="2.7.13.3"/>
    </reaction>
</comment>
<dbReference type="PROSITE" id="PS50113">
    <property type="entry name" value="PAC"/>
    <property type="match status" value="1"/>
</dbReference>
<dbReference type="RefSeq" id="WP_135819161.1">
    <property type="nucleotide sequence ID" value="NZ_SRPG01000363.1"/>
</dbReference>
<evidence type="ECO:0000259" key="9">
    <source>
        <dbReference type="PROSITE" id="PS50113"/>
    </source>
</evidence>
<evidence type="ECO:0000313" key="10">
    <source>
        <dbReference type="EMBL" id="TGN42984.1"/>
    </source>
</evidence>
<evidence type="ECO:0000256" key="2">
    <source>
        <dbReference type="ARBA" id="ARBA00012438"/>
    </source>
</evidence>
<evidence type="ECO:0000313" key="11">
    <source>
        <dbReference type="Proteomes" id="UP000297972"/>
    </source>
</evidence>
<dbReference type="SUPFAM" id="SSF55785">
    <property type="entry name" value="PYP-like sensor domain (PAS domain)"/>
    <property type="match status" value="2"/>
</dbReference>
<keyword evidence="5" id="KW-0677">Repeat</keyword>
<dbReference type="EMBL" id="SRPG01000363">
    <property type="protein sequence ID" value="TGN42984.1"/>
    <property type="molecule type" value="Genomic_DNA"/>
</dbReference>
<dbReference type="GO" id="GO:0005524">
    <property type="term" value="F:ATP binding"/>
    <property type="evidence" value="ECO:0007669"/>
    <property type="project" value="UniProtKB-KW"/>
</dbReference>
<keyword evidence="8" id="KW-0067">ATP-binding</keyword>
<dbReference type="Proteomes" id="UP000297972">
    <property type="component" value="Unassembled WGS sequence"/>
</dbReference>
<dbReference type="Gene3D" id="3.30.450.20">
    <property type="entry name" value="PAS domain"/>
    <property type="match status" value="2"/>
</dbReference>
<sequence>MKGDNPDPSSTQPAFLAGGGELGALVRNFNWSDTALGSVEHWPVVLKITVGIILRSPVAMALLWGEDGTLVYNDAFAEFSRDRHPTMLGMEVRQAWPEVASFNDNVLNVGLAGNTLSYKDRELTLNLNGTPKAVWLNLDYAPVLDENGRPVGVLAVIVETTERVQADRRGRAEMERLQQMFAQAPGFMAMLRGPDHVFELVNPAYEQLIGHRNVEGKSVRAALPEIVNQGFIDILDRVFESGQAYDGRAIKIGLQQTRDAPTEERFLDFVYQPIRGDDGNVSGIFVEGYDVTDHVHGEAHLRLLMNELNHRLKNTLATVRAIVRQTLRGAGPMQEAREALSARVSALSRAQDVLTKRNWQGSDIREVVTAAIAPYSDGADKRFRIEGPALALNPRAALSLSLALHELATNAAKYGALSTNTGRIEIMWSLIGHPEPHLCLEWKEHGGPAVITPSTTGFGTKLIERGLASELNAKVSLNYRREGFVFTFSAAIASLGEQPEENSA</sequence>
<dbReference type="InterPro" id="IPR000700">
    <property type="entry name" value="PAS-assoc_C"/>
</dbReference>
<dbReference type="InterPro" id="IPR011102">
    <property type="entry name" value="Sig_transdc_His_kinase_HWE"/>
</dbReference>
<evidence type="ECO:0000256" key="3">
    <source>
        <dbReference type="ARBA" id="ARBA00022553"/>
    </source>
</evidence>
<organism evidence="10 11">
    <name type="scientific">Paracoccus liaowanqingii</name>
    <dbReference type="NCBI Taxonomy" id="2560053"/>
    <lineage>
        <taxon>Bacteria</taxon>
        <taxon>Pseudomonadati</taxon>
        <taxon>Pseudomonadota</taxon>
        <taxon>Alphaproteobacteria</taxon>
        <taxon>Rhodobacterales</taxon>
        <taxon>Paracoccaceae</taxon>
        <taxon>Paracoccus</taxon>
    </lineage>
</organism>
<evidence type="ECO:0000256" key="1">
    <source>
        <dbReference type="ARBA" id="ARBA00000085"/>
    </source>
</evidence>
<dbReference type="Gene3D" id="3.30.565.10">
    <property type="entry name" value="Histidine kinase-like ATPase, C-terminal domain"/>
    <property type="match status" value="1"/>
</dbReference>
<dbReference type="GO" id="GO:0004673">
    <property type="term" value="F:protein histidine kinase activity"/>
    <property type="evidence" value="ECO:0007669"/>
    <property type="project" value="UniProtKB-EC"/>
</dbReference>
<protein>
    <recommendedName>
        <fullName evidence="2">histidine kinase</fullName>
        <ecNumber evidence="2">2.7.13.3</ecNumber>
    </recommendedName>
</protein>